<organism evidence="3 4">
    <name type="scientific">Lacibacter luteus</name>
    <dbReference type="NCBI Taxonomy" id="2508719"/>
    <lineage>
        <taxon>Bacteria</taxon>
        <taxon>Pseudomonadati</taxon>
        <taxon>Bacteroidota</taxon>
        <taxon>Chitinophagia</taxon>
        <taxon>Chitinophagales</taxon>
        <taxon>Chitinophagaceae</taxon>
        <taxon>Lacibacter</taxon>
    </lineage>
</organism>
<keyword evidence="4" id="KW-1185">Reference proteome</keyword>
<dbReference type="GO" id="GO:0019748">
    <property type="term" value="P:secondary metabolic process"/>
    <property type="evidence" value="ECO:0007669"/>
    <property type="project" value="TreeGrafter"/>
</dbReference>
<keyword evidence="3" id="KW-0378">Hydrolase</keyword>
<dbReference type="PROSITE" id="PS51257">
    <property type="entry name" value="PROKAR_LIPOPROTEIN"/>
    <property type="match status" value="1"/>
</dbReference>
<dbReference type="GO" id="GO:0005737">
    <property type="term" value="C:cytoplasm"/>
    <property type="evidence" value="ECO:0007669"/>
    <property type="project" value="TreeGrafter"/>
</dbReference>
<reference evidence="3 4" key="1">
    <citation type="submission" date="2019-01" db="EMBL/GenBank/DDBJ databases">
        <title>Lacibacter sp. strain TTM-7.</title>
        <authorList>
            <person name="Chen W.-M."/>
        </authorList>
    </citation>
    <scope>NUCLEOTIDE SEQUENCE [LARGE SCALE GENOMIC DNA]</scope>
    <source>
        <strain evidence="3 4">TTM-7</strain>
    </source>
</reference>
<dbReference type="EMBL" id="SDHW01000001">
    <property type="protein sequence ID" value="RXK62835.1"/>
    <property type="molecule type" value="Genomic_DNA"/>
</dbReference>
<dbReference type="AlphaFoldDB" id="A0A4Q1CPU9"/>
<dbReference type="InterPro" id="IPR032465">
    <property type="entry name" value="ACMSD"/>
</dbReference>
<evidence type="ECO:0000313" key="3">
    <source>
        <dbReference type="EMBL" id="RXK62835.1"/>
    </source>
</evidence>
<dbReference type="OrthoDB" id="5450317at2"/>
<sequence length="287" mass="32281">MIKFLFSAFIILITCSTTGCKKNEKRKVFDVHLHGDPAPEKQLSNLSANDVYAVAVSTSWTEQQQYKTSDKLTVLHGLFVPCPNGKVPYSKQLCFADGKEWPEISWVEQQIKERKIDFIGEVLTQYHGVSMSDTMMDPYYALAEKYNLPVGIHTGSAGPNHGCPNFKEEMGNPLLLKNTLAKFPKLRVWLMHAGGPFVKECLTMMKEHPGLYTDISVLNNPNIIPPEAFAAVMKEFIDARLEDRLLFGSDNADIKTTITSVQTLDFLSAQQKEKIFHLNATAFFTVK</sequence>
<dbReference type="Proteomes" id="UP000290204">
    <property type="component" value="Unassembled WGS sequence"/>
</dbReference>
<dbReference type="PANTHER" id="PTHR21240">
    <property type="entry name" value="2-AMINO-3-CARBOXYLMUCONATE-6-SEMIALDEHYDE DECARBOXYLASE"/>
    <property type="match status" value="1"/>
</dbReference>
<evidence type="ECO:0000313" key="4">
    <source>
        <dbReference type="Proteomes" id="UP000290204"/>
    </source>
</evidence>
<dbReference type="GO" id="GO:0016831">
    <property type="term" value="F:carboxy-lyase activity"/>
    <property type="evidence" value="ECO:0007669"/>
    <property type="project" value="InterPro"/>
</dbReference>
<name>A0A4Q1CPU9_9BACT</name>
<gene>
    <name evidence="3" type="ORF">ESA94_07505</name>
</gene>
<dbReference type="InterPro" id="IPR032466">
    <property type="entry name" value="Metal_Hydrolase"/>
</dbReference>
<feature type="domain" description="Amidohydrolase-related" evidence="2">
    <location>
        <begin position="122"/>
        <end position="284"/>
    </location>
</feature>
<proteinExistence type="predicted"/>
<evidence type="ECO:0000256" key="1">
    <source>
        <dbReference type="ARBA" id="ARBA00023239"/>
    </source>
</evidence>
<dbReference type="SUPFAM" id="SSF51556">
    <property type="entry name" value="Metallo-dependent hydrolases"/>
    <property type="match status" value="1"/>
</dbReference>
<dbReference type="RefSeq" id="WP_129130205.1">
    <property type="nucleotide sequence ID" value="NZ_SDHW01000001.1"/>
</dbReference>
<evidence type="ECO:0000259" key="2">
    <source>
        <dbReference type="Pfam" id="PF04909"/>
    </source>
</evidence>
<accession>A0A4Q1CPU9</accession>
<dbReference type="Gene3D" id="3.20.20.140">
    <property type="entry name" value="Metal-dependent hydrolases"/>
    <property type="match status" value="1"/>
</dbReference>
<dbReference type="InterPro" id="IPR006680">
    <property type="entry name" value="Amidohydro-rel"/>
</dbReference>
<dbReference type="Pfam" id="PF04909">
    <property type="entry name" value="Amidohydro_2"/>
    <property type="match status" value="1"/>
</dbReference>
<dbReference type="GO" id="GO:0016787">
    <property type="term" value="F:hydrolase activity"/>
    <property type="evidence" value="ECO:0007669"/>
    <property type="project" value="UniProtKB-KW"/>
</dbReference>
<keyword evidence="1" id="KW-0456">Lyase</keyword>
<dbReference type="PANTHER" id="PTHR21240:SF28">
    <property type="entry name" value="ISO-OROTATE DECARBOXYLASE (EUROFUNG)"/>
    <property type="match status" value="1"/>
</dbReference>
<comment type="caution">
    <text evidence="3">The sequence shown here is derived from an EMBL/GenBank/DDBJ whole genome shotgun (WGS) entry which is preliminary data.</text>
</comment>
<protein>
    <submittedName>
        <fullName evidence="3">Amidohydrolase</fullName>
    </submittedName>
</protein>